<dbReference type="Gene3D" id="3.30.1140.40">
    <property type="entry name" value="Tctex-1"/>
    <property type="match status" value="1"/>
</dbReference>
<feature type="compositionally biased region" description="Low complexity" evidence="2">
    <location>
        <begin position="56"/>
        <end position="71"/>
    </location>
</feature>
<accession>A0AA40I7K3</accession>
<dbReference type="AlphaFoldDB" id="A0AA40I7K3"/>
<comment type="similarity">
    <text evidence="1">Belongs to the dynein light chain Tctex-type family.</text>
</comment>
<dbReference type="InterPro" id="IPR005334">
    <property type="entry name" value="Tctex-1-like"/>
</dbReference>
<evidence type="ECO:0000256" key="1">
    <source>
        <dbReference type="ARBA" id="ARBA00005361"/>
    </source>
</evidence>
<dbReference type="InterPro" id="IPR038586">
    <property type="entry name" value="Tctex-1-like_sf"/>
</dbReference>
<name>A0AA40I7K3_CNENI</name>
<keyword evidence="4" id="KW-1185">Reference proteome</keyword>
<organism evidence="3 4">
    <name type="scientific">Cnephaeus nilssonii</name>
    <name type="common">Northern bat</name>
    <name type="synonym">Eptesicus nilssonii</name>
    <dbReference type="NCBI Taxonomy" id="3371016"/>
    <lineage>
        <taxon>Eukaryota</taxon>
        <taxon>Metazoa</taxon>
        <taxon>Chordata</taxon>
        <taxon>Craniata</taxon>
        <taxon>Vertebrata</taxon>
        <taxon>Euteleostomi</taxon>
        <taxon>Mammalia</taxon>
        <taxon>Eutheria</taxon>
        <taxon>Laurasiatheria</taxon>
        <taxon>Chiroptera</taxon>
        <taxon>Yangochiroptera</taxon>
        <taxon>Vespertilionidae</taxon>
        <taxon>Cnephaeus</taxon>
    </lineage>
</organism>
<gene>
    <name evidence="3" type="ORF">QTO34_014558</name>
</gene>
<sequence length="243" mass="25552">MPSSSEGEPLSRVRARPPHVTAEGGPVARATVSRLGAGSSSSSSRHPPGPGVRAMASVGAASVSAGASVSGTEGALDAEKTSGKSENTYILRPVFQQRRVPDGLRRGDLRDCWAGRQSSPGSLGVGKDPGGGRRGSRGLGLKREELGGCCSWLQLQGAAEDPTCSCSVSALQRLRFRPSVVKDCIHAVLKEELATAEYSPEETPPLTKRLSETIKDKLKAMGFDRYKMVVQVVIGEQRGEGVL</sequence>
<dbReference type="PANTHER" id="PTHR21255:SF7">
    <property type="entry name" value="DYNEIN LIGHT CHAIN TCTEX-TYPE PROTEIN 2B"/>
    <property type="match status" value="1"/>
</dbReference>
<dbReference type="EMBL" id="JAULJE010000004">
    <property type="protein sequence ID" value="KAK1344000.1"/>
    <property type="molecule type" value="Genomic_DNA"/>
</dbReference>
<proteinExistence type="inferred from homology"/>
<feature type="region of interest" description="Disordered" evidence="2">
    <location>
        <begin position="1"/>
        <end position="82"/>
    </location>
</feature>
<dbReference type="PANTHER" id="PTHR21255">
    <property type="entry name" value="T-COMPLEX-ASSOCIATED-TESTIS-EXPRESSED 1/ DYNEIN LIGHT CHAIN"/>
    <property type="match status" value="1"/>
</dbReference>
<evidence type="ECO:0000256" key="2">
    <source>
        <dbReference type="SAM" id="MobiDB-lite"/>
    </source>
</evidence>
<evidence type="ECO:0000313" key="3">
    <source>
        <dbReference type="EMBL" id="KAK1344000.1"/>
    </source>
</evidence>
<evidence type="ECO:0008006" key="5">
    <source>
        <dbReference type="Google" id="ProtNLM"/>
    </source>
</evidence>
<feature type="region of interest" description="Disordered" evidence="2">
    <location>
        <begin position="111"/>
        <end position="138"/>
    </location>
</feature>
<dbReference type="Pfam" id="PF03645">
    <property type="entry name" value="Tctex-1"/>
    <property type="match status" value="1"/>
</dbReference>
<dbReference type="CDD" id="cd21459">
    <property type="entry name" value="DLC-like_TCTEX1D2"/>
    <property type="match status" value="1"/>
</dbReference>
<comment type="caution">
    <text evidence="3">The sequence shown here is derived from an EMBL/GenBank/DDBJ whole genome shotgun (WGS) entry which is preliminary data.</text>
</comment>
<dbReference type="GO" id="GO:0005868">
    <property type="term" value="C:cytoplasmic dynein complex"/>
    <property type="evidence" value="ECO:0007669"/>
    <property type="project" value="TreeGrafter"/>
</dbReference>
<dbReference type="GO" id="GO:0045505">
    <property type="term" value="F:dynein intermediate chain binding"/>
    <property type="evidence" value="ECO:0007669"/>
    <property type="project" value="TreeGrafter"/>
</dbReference>
<dbReference type="GO" id="GO:0007018">
    <property type="term" value="P:microtubule-based movement"/>
    <property type="evidence" value="ECO:0007669"/>
    <property type="project" value="TreeGrafter"/>
</dbReference>
<reference evidence="3" key="1">
    <citation type="submission" date="2023-06" db="EMBL/GenBank/DDBJ databases">
        <title>Reference genome for the Northern bat (Eptesicus nilssonii), a most northern bat species.</title>
        <authorList>
            <person name="Laine V.N."/>
            <person name="Pulliainen A.T."/>
            <person name="Lilley T.M."/>
        </authorList>
    </citation>
    <scope>NUCLEOTIDE SEQUENCE</scope>
    <source>
        <strain evidence="3">BLF_Eptnil</strain>
        <tissue evidence="3">Kidney</tissue>
    </source>
</reference>
<dbReference type="GO" id="GO:0005737">
    <property type="term" value="C:cytoplasm"/>
    <property type="evidence" value="ECO:0007669"/>
    <property type="project" value="TreeGrafter"/>
</dbReference>
<evidence type="ECO:0000313" key="4">
    <source>
        <dbReference type="Proteomes" id="UP001177744"/>
    </source>
</evidence>
<protein>
    <recommendedName>
        <fullName evidence="5">Tctex1 domain-containing protein 2</fullName>
    </recommendedName>
</protein>
<dbReference type="Proteomes" id="UP001177744">
    <property type="component" value="Unassembled WGS sequence"/>
</dbReference>
<feature type="compositionally biased region" description="Gly residues" evidence="2">
    <location>
        <begin position="123"/>
        <end position="133"/>
    </location>
</feature>